<organism evidence="1 2">
    <name type="scientific">Amedibacillus hominis</name>
    <dbReference type="NCBI Taxonomy" id="2897776"/>
    <lineage>
        <taxon>Bacteria</taxon>
        <taxon>Bacillati</taxon>
        <taxon>Bacillota</taxon>
        <taxon>Erysipelotrichia</taxon>
        <taxon>Erysipelotrichales</taxon>
        <taxon>Erysipelotrichaceae</taxon>
        <taxon>Amedibacillus</taxon>
    </lineage>
</organism>
<dbReference type="InterPro" id="IPR012547">
    <property type="entry name" value="PDDEXK_9"/>
</dbReference>
<dbReference type="Proteomes" id="UP001202402">
    <property type="component" value="Unassembled WGS sequence"/>
</dbReference>
<comment type="caution">
    <text evidence="1">The sequence shown here is derived from an EMBL/GenBank/DDBJ whole genome shotgun (WGS) entry which is preliminary data.</text>
</comment>
<name>A0ABS9RBT8_9FIRM</name>
<reference evidence="1 2" key="1">
    <citation type="submission" date="2022-02" db="EMBL/GenBank/DDBJ databases">
        <title>Genome of Erysipelotrichaceae sp. nov. NSJ-176 isolated from human feces.</title>
        <authorList>
            <person name="Abdugheni R."/>
        </authorList>
    </citation>
    <scope>NUCLEOTIDE SEQUENCE [LARGE SCALE GENOMIC DNA]</scope>
    <source>
        <strain evidence="1 2">NSJ-176</strain>
    </source>
</reference>
<protein>
    <submittedName>
        <fullName evidence="1">PD-(D/E)XK nuclease domain-containing protein</fullName>
    </submittedName>
</protein>
<keyword evidence="2" id="KW-1185">Reference proteome</keyword>
<dbReference type="PANTHER" id="PTHR34825">
    <property type="entry name" value="CONSERVED PROTEIN, WITH A WEAK D-GALACTARATE DEHYDRATASE/ALTRONATE HYDROLASE DOMAIN"/>
    <property type="match status" value="1"/>
</dbReference>
<accession>A0ABS9RBT8</accession>
<evidence type="ECO:0000313" key="1">
    <source>
        <dbReference type="EMBL" id="MCH4286229.1"/>
    </source>
</evidence>
<proteinExistence type="predicted"/>
<dbReference type="Pfam" id="PF08011">
    <property type="entry name" value="PDDEXK_9"/>
    <property type="match status" value="1"/>
</dbReference>
<evidence type="ECO:0000313" key="2">
    <source>
        <dbReference type="Proteomes" id="UP001202402"/>
    </source>
</evidence>
<gene>
    <name evidence="1" type="ORF">LQE99_13975</name>
</gene>
<dbReference type="EMBL" id="JAKVPQ010000011">
    <property type="protein sequence ID" value="MCH4286229.1"/>
    <property type="molecule type" value="Genomic_DNA"/>
</dbReference>
<sequence length="277" mass="32288">MNFEEMKAWYDGYHLKKDISILSPKSVVSSLLNQEYSNYWTSTETYESLKVYIDMNFDGLKDDIIKLLAKERVTVNPGKFQNDMTTFKSKDDVFTLLVHLGYLGYDKEARKVYIPNNEVVDSFVNSIEESHWGSVSESLKNSIDLLEATYTCNINLVAEFIEKAHLETSILQYNDENALAYTIYLAYIMARNDYTMVREFPSGKGFADVIFIPRYDKPAMIIELKYDKDADTAIKQIKEKKYFFGLEHYLDNLLLVGINYNKDTKKHSCIIEKYQNR</sequence>
<dbReference type="RefSeq" id="WP_117453250.1">
    <property type="nucleotide sequence ID" value="NZ_JAKVPQ010000011.1"/>
</dbReference>
<dbReference type="PANTHER" id="PTHR34825:SF1">
    <property type="entry name" value="AAA-ATPASE-LIKE DOMAIN-CONTAINING PROTEIN"/>
    <property type="match status" value="1"/>
</dbReference>